<dbReference type="InterPro" id="IPR026022">
    <property type="entry name" value="PhoU_dom"/>
</dbReference>
<evidence type="ECO:0000256" key="1">
    <source>
        <dbReference type="ARBA" id="ARBA00004496"/>
    </source>
</evidence>
<accession>A0A1U6J9V0</accession>
<comment type="subunit">
    <text evidence="3 7">Homodimer.</text>
</comment>
<dbReference type="InterPro" id="IPR028366">
    <property type="entry name" value="PhoU"/>
</dbReference>
<dbReference type="SUPFAM" id="SSF109755">
    <property type="entry name" value="PhoU-like"/>
    <property type="match status" value="1"/>
</dbReference>
<dbReference type="GO" id="GO:0005737">
    <property type="term" value="C:cytoplasm"/>
    <property type="evidence" value="ECO:0007669"/>
    <property type="project" value="UniProtKB-SubCell"/>
</dbReference>
<dbReference type="Proteomes" id="UP000190476">
    <property type="component" value="Chromosome I"/>
</dbReference>
<dbReference type="RefSeq" id="WP_079481306.1">
    <property type="nucleotide sequence ID" value="NZ_CBML010000006.1"/>
</dbReference>
<evidence type="ECO:0000313" key="10">
    <source>
        <dbReference type="Proteomes" id="UP000190476"/>
    </source>
</evidence>
<dbReference type="FunFam" id="1.20.58.220:FF:000004">
    <property type="entry name" value="Phosphate-specific transport system accessory protein PhoU"/>
    <property type="match status" value="1"/>
</dbReference>
<dbReference type="EMBL" id="LT799839">
    <property type="protein sequence ID" value="SLK17076.1"/>
    <property type="molecule type" value="Genomic_DNA"/>
</dbReference>
<organism evidence="9 10">
    <name type="scientific">Clostridium chauvoei JF4335</name>
    <dbReference type="NCBI Taxonomy" id="1351755"/>
    <lineage>
        <taxon>Bacteria</taxon>
        <taxon>Bacillati</taxon>
        <taxon>Bacillota</taxon>
        <taxon>Clostridia</taxon>
        <taxon>Eubacteriales</taxon>
        <taxon>Clostridiaceae</taxon>
        <taxon>Clostridium</taxon>
    </lineage>
</organism>
<evidence type="ECO:0000256" key="4">
    <source>
        <dbReference type="ARBA" id="ARBA00022448"/>
    </source>
</evidence>
<keyword evidence="10" id="KW-1185">Reference proteome</keyword>
<evidence type="ECO:0000259" key="8">
    <source>
        <dbReference type="Pfam" id="PF01895"/>
    </source>
</evidence>
<dbReference type="InterPro" id="IPR038078">
    <property type="entry name" value="PhoU-like_sf"/>
</dbReference>
<feature type="domain" description="PhoU" evidence="8">
    <location>
        <begin position="122"/>
        <end position="205"/>
    </location>
</feature>
<evidence type="ECO:0000256" key="7">
    <source>
        <dbReference type="PIRNR" id="PIRNR003107"/>
    </source>
</evidence>
<evidence type="ECO:0000256" key="3">
    <source>
        <dbReference type="ARBA" id="ARBA00011738"/>
    </source>
</evidence>
<evidence type="ECO:0000256" key="6">
    <source>
        <dbReference type="ARBA" id="ARBA00022592"/>
    </source>
</evidence>
<keyword evidence="6 7" id="KW-0592">Phosphate transport</keyword>
<dbReference type="GO" id="GO:0045936">
    <property type="term" value="P:negative regulation of phosphate metabolic process"/>
    <property type="evidence" value="ECO:0007669"/>
    <property type="project" value="InterPro"/>
</dbReference>
<evidence type="ECO:0000313" key="9">
    <source>
        <dbReference type="EMBL" id="SLK17076.1"/>
    </source>
</evidence>
<dbReference type="GO" id="GO:0006817">
    <property type="term" value="P:phosphate ion transport"/>
    <property type="evidence" value="ECO:0007669"/>
    <property type="project" value="UniProtKB-KW"/>
</dbReference>
<keyword evidence="4 7" id="KW-0813">Transport</keyword>
<name>A0A1U6J9V0_9CLOT</name>
<comment type="function">
    <text evidence="7">Plays a role in the regulation of phosphate uptake.</text>
</comment>
<proteinExistence type="inferred from homology"/>
<dbReference type="OrthoDB" id="9814256at2"/>
<reference evidence="10" key="1">
    <citation type="submission" date="2017-03" db="EMBL/GenBank/DDBJ databases">
        <authorList>
            <person name="Falquet L."/>
            <person name="Falquet L."/>
        </authorList>
    </citation>
    <scope>NUCLEOTIDE SEQUENCE [LARGE SCALE GENOMIC DNA]</scope>
</reference>
<dbReference type="AlphaFoldDB" id="A0A1U6J9V0"/>
<dbReference type="PANTHER" id="PTHR42930:SF3">
    <property type="entry name" value="PHOSPHATE-SPECIFIC TRANSPORT SYSTEM ACCESSORY PROTEIN PHOU"/>
    <property type="match status" value="1"/>
</dbReference>
<gene>
    <name evidence="9" type="ORF">CCH01_11720</name>
</gene>
<sequence>MMRGLLSNKVNVLNNDLIEMASLVEKQIHDSIRAFKNRDIELAKKIIKNDDKVDDLQKHIEEKCIKFMATESPLARDLRKIYTTSKIVTDLERMADHAVDISKIVQRVKEENLIEEISPVWEMGDIVIEMIKASIEAFVDGDVQAAYEICNMDDKVDEIYQGMFKIILKRMSKDETIINQGTQILFASKYIERIGDHVTNVCEWIIFSQKGNYVDLNE</sequence>
<dbReference type="PIRSF" id="PIRSF003107">
    <property type="entry name" value="PhoU"/>
    <property type="match status" value="1"/>
</dbReference>
<evidence type="ECO:0000256" key="5">
    <source>
        <dbReference type="ARBA" id="ARBA00022490"/>
    </source>
</evidence>
<comment type="similarity">
    <text evidence="2 7">Belongs to the PhoU family.</text>
</comment>
<dbReference type="Gene3D" id="1.20.58.220">
    <property type="entry name" value="Phosphate transport system protein phou homolog 2, domain 2"/>
    <property type="match status" value="1"/>
</dbReference>
<dbReference type="GeneID" id="66301510"/>
<dbReference type="GO" id="GO:0030643">
    <property type="term" value="P:intracellular phosphate ion homeostasis"/>
    <property type="evidence" value="ECO:0007669"/>
    <property type="project" value="InterPro"/>
</dbReference>
<keyword evidence="5 7" id="KW-0963">Cytoplasm</keyword>
<feature type="domain" description="PhoU" evidence="8">
    <location>
        <begin position="17"/>
        <end position="105"/>
    </location>
</feature>
<dbReference type="STRING" id="1351755.CCH01_11720"/>
<dbReference type="Pfam" id="PF01895">
    <property type="entry name" value="PhoU"/>
    <property type="match status" value="2"/>
</dbReference>
<dbReference type="NCBIfam" id="TIGR02135">
    <property type="entry name" value="phoU_full"/>
    <property type="match status" value="1"/>
</dbReference>
<evidence type="ECO:0000256" key="2">
    <source>
        <dbReference type="ARBA" id="ARBA00008107"/>
    </source>
</evidence>
<protein>
    <recommendedName>
        <fullName evidence="7">Phosphate-specific transport system accessory protein PhoU</fullName>
    </recommendedName>
</protein>
<comment type="subcellular location">
    <subcellularLocation>
        <location evidence="1 7">Cytoplasm</location>
    </subcellularLocation>
</comment>
<dbReference type="PANTHER" id="PTHR42930">
    <property type="entry name" value="PHOSPHATE-SPECIFIC TRANSPORT SYSTEM ACCESSORY PROTEIN PHOU"/>
    <property type="match status" value="1"/>
</dbReference>